<dbReference type="EMBL" id="SMGR01000006">
    <property type="protein sequence ID" value="TCK98992.1"/>
    <property type="molecule type" value="Genomic_DNA"/>
</dbReference>
<dbReference type="Proteomes" id="UP000295673">
    <property type="component" value="Unassembled WGS sequence"/>
</dbReference>
<dbReference type="CDD" id="cd03443">
    <property type="entry name" value="PaaI_thioesterase"/>
    <property type="match status" value="1"/>
</dbReference>
<dbReference type="Gene3D" id="3.10.129.10">
    <property type="entry name" value="Hotdog Thioesterase"/>
    <property type="match status" value="1"/>
</dbReference>
<dbReference type="InterPro" id="IPR029069">
    <property type="entry name" value="HotDog_dom_sf"/>
</dbReference>
<reference evidence="1 2" key="1">
    <citation type="submission" date="2019-03" db="EMBL/GenBank/DDBJ databases">
        <title>Genomic Encyclopedia of Archaeal and Bacterial Type Strains, Phase II (KMG-II): from individual species to whole genera.</title>
        <authorList>
            <person name="Goeker M."/>
        </authorList>
    </citation>
    <scope>NUCLEOTIDE SEQUENCE [LARGE SCALE GENOMIC DNA]</scope>
    <source>
        <strain evidence="1 2">DSM 26433</strain>
    </source>
</reference>
<name>A0A4R1N227_9RHOB</name>
<evidence type="ECO:0000313" key="2">
    <source>
        <dbReference type="Proteomes" id="UP000295673"/>
    </source>
</evidence>
<dbReference type="AlphaFoldDB" id="A0A4R1N227"/>
<gene>
    <name evidence="1" type="ORF">BXY66_4057</name>
</gene>
<keyword evidence="2" id="KW-1185">Reference proteome</keyword>
<comment type="caution">
    <text evidence="1">The sequence shown here is derived from an EMBL/GenBank/DDBJ whole genome shotgun (WGS) entry which is preliminary data.</text>
</comment>
<dbReference type="InterPro" id="IPR003736">
    <property type="entry name" value="PAAI_dom"/>
</dbReference>
<dbReference type="SUPFAM" id="SSF54637">
    <property type="entry name" value="Thioesterase/thiol ester dehydrase-isomerase"/>
    <property type="match status" value="1"/>
</dbReference>
<dbReference type="GO" id="GO:0016790">
    <property type="term" value="F:thiolester hydrolase activity"/>
    <property type="evidence" value="ECO:0007669"/>
    <property type="project" value="UniProtKB-ARBA"/>
</dbReference>
<sequence>MQMTHAPLDPSLNEAPYELQKHLGFQLTHWDTDFARLELPIAPHLMNRAGIPHGGIYATLLDTVMGFAGCYTGTPDHKKLALTLSLTTNFLSRPKGKGMIAEGHRTGGGQRTFFAEGTISDETGEIIARGSGAFRYRNTTL</sequence>
<dbReference type="NCBIfam" id="TIGR00369">
    <property type="entry name" value="unchar_dom_1"/>
    <property type="match status" value="1"/>
</dbReference>
<protein>
    <submittedName>
        <fullName evidence="1">Uncharacterized protein (TIGR00369 family)</fullName>
    </submittedName>
</protein>
<accession>A0A4R1N227</accession>
<organism evidence="1 2">
    <name type="scientific">Shimia isoporae</name>
    <dbReference type="NCBI Taxonomy" id="647720"/>
    <lineage>
        <taxon>Bacteria</taxon>
        <taxon>Pseudomonadati</taxon>
        <taxon>Pseudomonadota</taxon>
        <taxon>Alphaproteobacteria</taxon>
        <taxon>Rhodobacterales</taxon>
        <taxon>Roseobacteraceae</taxon>
    </lineage>
</organism>
<proteinExistence type="predicted"/>
<evidence type="ECO:0000313" key="1">
    <source>
        <dbReference type="EMBL" id="TCK98992.1"/>
    </source>
</evidence>